<feature type="compositionally biased region" description="Polar residues" evidence="1">
    <location>
        <begin position="138"/>
        <end position="147"/>
    </location>
</feature>
<feature type="domain" description="EZH1/2 MCSS" evidence="2">
    <location>
        <begin position="14"/>
        <end position="83"/>
    </location>
</feature>
<reference evidence="3 4" key="1">
    <citation type="submission" date="2021-06" db="EMBL/GenBank/DDBJ databases">
        <authorList>
            <person name="Palmer J.M."/>
        </authorList>
    </citation>
    <scope>NUCLEOTIDE SEQUENCE [LARGE SCALE GENOMIC DNA]</scope>
    <source>
        <strain evidence="3 4">GA_2019</strain>
        <tissue evidence="3">Muscle</tissue>
    </source>
</reference>
<dbReference type="InterPro" id="IPR045318">
    <property type="entry name" value="EZH1/2-like"/>
</dbReference>
<dbReference type="InterPro" id="IPR048358">
    <property type="entry name" value="EZH1/2_MCSS"/>
</dbReference>
<keyword evidence="4" id="KW-1185">Reference proteome</keyword>
<evidence type="ECO:0000256" key="1">
    <source>
        <dbReference type="SAM" id="MobiDB-lite"/>
    </source>
</evidence>
<evidence type="ECO:0000259" key="2">
    <source>
        <dbReference type="Pfam" id="PF21358"/>
    </source>
</evidence>
<dbReference type="Proteomes" id="UP001476798">
    <property type="component" value="Unassembled WGS sequence"/>
</dbReference>
<feature type="compositionally biased region" description="Basic residues" evidence="1">
    <location>
        <begin position="122"/>
        <end position="134"/>
    </location>
</feature>
<comment type="caution">
    <text evidence="3">The sequence shown here is derived from an EMBL/GenBank/DDBJ whole genome shotgun (WGS) entry which is preliminary data.</text>
</comment>
<name>A0ABV0PIK5_9TELE</name>
<dbReference type="Pfam" id="PF21358">
    <property type="entry name" value="Ezh2_MCSS"/>
    <property type="match status" value="1"/>
</dbReference>
<feature type="compositionally biased region" description="Polar residues" evidence="1">
    <location>
        <begin position="177"/>
        <end position="186"/>
    </location>
</feature>
<organism evidence="3 4">
    <name type="scientific">Goodea atripinnis</name>
    <dbReference type="NCBI Taxonomy" id="208336"/>
    <lineage>
        <taxon>Eukaryota</taxon>
        <taxon>Metazoa</taxon>
        <taxon>Chordata</taxon>
        <taxon>Craniata</taxon>
        <taxon>Vertebrata</taxon>
        <taxon>Euteleostomi</taxon>
        <taxon>Actinopterygii</taxon>
        <taxon>Neopterygii</taxon>
        <taxon>Teleostei</taxon>
        <taxon>Neoteleostei</taxon>
        <taxon>Acanthomorphata</taxon>
        <taxon>Ovalentaria</taxon>
        <taxon>Atherinomorphae</taxon>
        <taxon>Cyprinodontiformes</taxon>
        <taxon>Goodeidae</taxon>
        <taxon>Goodea</taxon>
    </lineage>
</organism>
<gene>
    <name evidence="3" type="primary">EZH2_2</name>
    <name evidence="3" type="ORF">GOODEAATRI_031545</name>
</gene>
<evidence type="ECO:0000313" key="4">
    <source>
        <dbReference type="Proteomes" id="UP001476798"/>
    </source>
</evidence>
<dbReference type="PANTHER" id="PTHR45747">
    <property type="entry name" value="HISTONE-LYSINE N-METHYLTRANSFERASE E(Z)"/>
    <property type="match status" value="1"/>
</dbReference>
<sequence>YKELTEQQLPGALPPECTPNIDGPNARSVQREQSLHSFHTLFCRRCFKYDCFLHQKLEILHLAYINGPVLSAFHATPNTYKRKNLENLVNMKPCGLDCYMYLVQDGMEGEFPASVVSERAKTPSKRTVGRRRGRLPNSRPSTPTVSSETKDTDSDREGSKDDEPDEKDDEDKKDETNSSSGGTFCFSSALLLEPVQVDWTQGSRDSRVTDPSGKGPEEQISFP</sequence>
<feature type="region of interest" description="Disordered" evidence="1">
    <location>
        <begin position="117"/>
        <end position="223"/>
    </location>
</feature>
<protein>
    <submittedName>
        <fullName evidence="3">Histone-lysine N-methyltransferase ezh2</fullName>
    </submittedName>
</protein>
<proteinExistence type="predicted"/>
<evidence type="ECO:0000313" key="3">
    <source>
        <dbReference type="EMBL" id="MEQ2183320.1"/>
    </source>
</evidence>
<dbReference type="EMBL" id="JAHRIO010075391">
    <property type="protein sequence ID" value="MEQ2183320.1"/>
    <property type="molecule type" value="Genomic_DNA"/>
</dbReference>
<feature type="non-terminal residue" evidence="3">
    <location>
        <position position="1"/>
    </location>
</feature>
<feature type="compositionally biased region" description="Basic and acidic residues" evidence="1">
    <location>
        <begin position="148"/>
        <end position="161"/>
    </location>
</feature>
<accession>A0ABV0PIK5</accession>
<dbReference type="PANTHER" id="PTHR45747:SF18">
    <property type="entry name" value="HISTONE-LYSINE N-METHYLTRANSFERASE EZH2"/>
    <property type="match status" value="1"/>
</dbReference>
<feature type="compositionally biased region" description="Acidic residues" evidence="1">
    <location>
        <begin position="162"/>
        <end position="172"/>
    </location>
</feature>